<accession>A0A2V1ARH0</accession>
<evidence type="ECO:0000313" key="4">
    <source>
        <dbReference type="Proteomes" id="UP000244309"/>
    </source>
</evidence>
<feature type="compositionally biased region" description="Acidic residues" evidence="1">
    <location>
        <begin position="66"/>
        <end position="104"/>
    </location>
</feature>
<protein>
    <submittedName>
        <fullName evidence="3">Uncharacterized protein</fullName>
    </submittedName>
</protein>
<organism evidence="3 4">
    <name type="scientific">Candidozyma haemuli</name>
    <dbReference type="NCBI Taxonomy" id="45357"/>
    <lineage>
        <taxon>Eukaryota</taxon>
        <taxon>Fungi</taxon>
        <taxon>Dikarya</taxon>
        <taxon>Ascomycota</taxon>
        <taxon>Saccharomycotina</taxon>
        <taxon>Pichiomycetes</taxon>
        <taxon>Metschnikowiaceae</taxon>
        <taxon>Candidozyma</taxon>
    </lineage>
</organism>
<dbReference type="AlphaFoldDB" id="A0A2V1ARH0"/>
<dbReference type="RefSeq" id="XP_025340481.1">
    <property type="nucleotide sequence ID" value="XM_025487033.1"/>
</dbReference>
<sequence length="272" mass="29735">MLMKIIVFHLAFLGTVLTAPAPAAVADTPESIPEFKDLSFVESLIDFASQSQQFVWDPASDKGSEEGSDGSDDEGEQFEEALDAEPSVEEPEQVEQSMDDEQMNDEQNVDDEITADNNESLNNTVHSTNMRIETGLFFDVRKGDEDCSDSDSDYDDDCDDDDERGLLKKILFFLPSSVQQPKGPKANTTEPNAANTAIPMTTYTNHTTANLVTISANALINTTGHSAETNSSLSRSSPRQSVPRLDDIYRLMESSAPATPICWIATALLILV</sequence>
<feature type="signal peptide" evidence="2">
    <location>
        <begin position="1"/>
        <end position="18"/>
    </location>
</feature>
<dbReference type="VEuPathDB" id="FungiDB:CXQ85_003387"/>
<keyword evidence="4" id="KW-1185">Reference proteome</keyword>
<proteinExistence type="predicted"/>
<comment type="caution">
    <text evidence="3">The sequence shown here is derived from an EMBL/GenBank/DDBJ whole genome shotgun (WGS) entry which is preliminary data.</text>
</comment>
<dbReference type="OrthoDB" id="4094507at2759"/>
<dbReference type="Proteomes" id="UP000244309">
    <property type="component" value="Unassembled WGS sequence"/>
</dbReference>
<gene>
    <name evidence="3" type="ORF">CXQ85_003387</name>
</gene>
<feature type="chain" id="PRO_5016021349" evidence="2">
    <location>
        <begin position="19"/>
        <end position="272"/>
    </location>
</feature>
<name>A0A2V1ARH0_9ASCO</name>
<evidence type="ECO:0000313" key="3">
    <source>
        <dbReference type="EMBL" id="PVH19541.1"/>
    </source>
</evidence>
<feature type="region of interest" description="Disordered" evidence="1">
    <location>
        <begin position="57"/>
        <end position="104"/>
    </location>
</feature>
<evidence type="ECO:0000256" key="1">
    <source>
        <dbReference type="SAM" id="MobiDB-lite"/>
    </source>
</evidence>
<evidence type="ECO:0000256" key="2">
    <source>
        <dbReference type="SAM" id="SignalP"/>
    </source>
</evidence>
<reference evidence="3 4" key="1">
    <citation type="submission" date="2017-12" db="EMBL/GenBank/DDBJ databases">
        <title>Genome Sequence of a Multidrug-Resistant Candida haemulonii Isolate from a Patient with Chronic Leg Ulcers in Israel.</title>
        <authorList>
            <person name="Chow N.A."/>
            <person name="Gade L."/>
            <person name="Batra D."/>
            <person name="Rowe L.A."/>
            <person name="Ben-Ami R."/>
            <person name="Loparev V.N."/>
            <person name="Litvintseva A.P."/>
        </authorList>
    </citation>
    <scope>NUCLEOTIDE SEQUENCE [LARGE SCALE GENOMIC DNA]</scope>
    <source>
        <strain evidence="3 4">B11899</strain>
    </source>
</reference>
<dbReference type="EMBL" id="PKFO01000002">
    <property type="protein sequence ID" value="PVH19541.1"/>
    <property type="molecule type" value="Genomic_DNA"/>
</dbReference>
<keyword evidence="2" id="KW-0732">Signal</keyword>
<dbReference type="GeneID" id="37008718"/>